<evidence type="ECO:0000313" key="2">
    <source>
        <dbReference type="Proteomes" id="UP001140096"/>
    </source>
</evidence>
<evidence type="ECO:0000313" key="1">
    <source>
        <dbReference type="EMBL" id="KAJ2814131.1"/>
    </source>
</evidence>
<accession>A0ACC1LR60</accession>
<sequence length="716" mass="80077">MLRIRRLFDIFGQRIPRIITPTPTVPRLIQRIFPTIMSTPSSQEPASAKRSRAESPEADAQQTKSKAEDATTKRAKNEEDATTKRAKNEEDGDEEQHHFLRESDVGITQFVTAGWDGFDAIIKHRFSDFFVNEIDPSGNVVRLTSYYDAVDPTPPMSEEQKEIASLNVPEDAALAFDAAFVKLAEILGEEDSARIRKLLESEDDEQRSFVLDRELDKSQRKNVYSVTNNFLPTQVKCETVDGKLEFIRRSTNNRSNNTQGGAPQRRAGRGQQWAHDGDFCYFVMQKENHDTMDVLFQIARCLRSTTRSFGMAGTKDKRGITVQRCSAYRIDHKRLIGASRNLKGARLGNFSYGPQELKLGDLSGNRFQIILRHVKGADEQSLGPVLEGIRQTGFINYYGMQRFGTQSISSHSVGIAVLKADWQAAVELILKPRPGDRKEVRQARQVWSEQKDARAALALMPQKAALAEFSVLQAFSRKGNENNAASAFAAVPRNLRLMYVHAYQSYIWNAATSQRLARFGIAGPVIGDLVIKAPGFSAKVSSEPDATPSTNGGEGSADVSSRIEPTLVTARNIKQFTIYDVVLPLPGWAVTYPEHEVKNVYIDLMKQDGLSPFGLGKHPLKEYKLAGAYRHMVIKPRDFEYEWMRYNDDALPLARSDSDAIEGKHLPESIEFGEHVALKLNFDLPSSAYATMLLRELMRQETAAGHQSKLSGKAGL</sequence>
<protein>
    <submittedName>
        <fullName evidence="1">Multisubstrate pseudouridine synthase 7</fullName>
        <ecNumber evidence="1">5.4.99.27</ecNumber>
    </submittedName>
</protein>
<dbReference type="Proteomes" id="UP001140096">
    <property type="component" value="Unassembled WGS sequence"/>
</dbReference>
<gene>
    <name evidence="1" type="primary">PUS7</name>
    <name evidence="1" type="ORF">H4S07_000117</name>
</gene>
<comment type="caution">
    <text evidence="1">The sequence shown here is derived from an EMBL/GenBank/DDBJ whole genome shotgun (WGS) entry which is preliminary data.</text>
</comment>
<keyword evidence="2" id="KW-1185">Reference proteome</keyword>
<dbReference type="EMBL" id="JANBUP010000003">
    <property type="protein sequence ID" value="KAJ2814131.1"/>
    <property type="molecule type" value="Genomic_DNA"/>
</dbReference>
<proteinExistence type="predicted"/>
<dbReference type="EC" id="5.4.99.27" evidence="1"/>
<name>A0ACC1LR60_9FUNG</name>
<organism evidence="1 2">
    <name type="scientific">Coemansia furcata</name>
    <dbReference type="NCBI Taxonomy" id="417177"/>
    <lineage>
        <taxon>Eukaryota</taxon>
        <taxon>Fungi</taxon>
        <taxon>Fungi incertae sedis</taxon>
        <taxon>Zoopagomycota</taxon>
        <taxon>Kickxellomycotina</taxon>
        <taxon>Kickxellomycetes</taxon>
        <taxon>Kickxellales</taxon>
        <taxon>Kickxellaceae</taxon>
        <taxon>Coemansia</taxon>
    </lineage>
</organism>
<reference evidence="1" key="1">
    <citation type="submission" date="2022-07" db="EMBL/GenBank/DDBJ databases">
        <title>Phylogenomic reconstructions and comparative analyses of Kickxellomycotina fungi.</title>
        <authorList>
            <person name="Reynolds N.K."/>
            <person name="Stajich J.E."/>
            <person name="Barry K."/>
            <person name="Grigoriev I.V."/>
            <person name="Crous P."/>
            <person name="Smith M.E."/>
        </authorList>
    </citation>
    <scope>NUCLEOTIDE SEQUENCE</scope>
    <source>
        <strain evidence="1">CBS 102833</strain>
    </source>
</reference>
<keyword evidence="1" id="KW-0413">Isomerase</keyword>